<sequence>MSLTQHTPLIADLRGRPEDPDFQPPRSKRLCLEEPGGVSEAGWRLPVVPRLSEGEKVWELSPRPFKAVFVSINAIFDNSTDSCVEESVSGRPTWHLGCPEHKFQMNSCVESPLSQRLAPDFRASGRSREPGSHGRECFSVPYNDRSKARSSQRFPNTSTHDIRGVKHEDRKQQLVHGRDGIQKDNSYVRQTGHPFLDVTFYKETKSAFCEIKNRCKAGSVMPSNKKENNISSSALKISKSPNQPSLEIATSSYFRDRSTISVPEFPTDLNSKMSSVYLKKTAKKENDKNEAYVRDFTNIYGSKNRPDVKKQKLQDDKKMLDVQSNFSECYESNHPSLSSQNTFERRKDLISSNYYNYSSIKCDVRDPKRNFITMLENANWKEAETCLDNYTPIRLEKSQSGNCNTICILRINRENDWAMNNYKIKLENIKKTREKWNWLPLLEKDLLSKEDYCNTSVIDVHGEQSKPLMIGSLGNQKALIKVVCLKNKREKDTTLQLRHNSTQKNFPLCNIFETIITEIFYFHKSISENKKDNSILSWYKILKCKKHTDVQNLITRNMNVNIKNGTLSIYLQTCVSEPLNNILKANIAFWLNNFDSLTRIENGFELEEECIFKWIVYFNYSKNIIVENQTTHLERILASSGLLEDNMKPVLKKRKLFNTDQVFEESKKKSINFFSMTTKNIHSPTFDTHEKIPLLMDYDDMEEISLIKEITYKNMSCAEEFTNVENWAHSSSSTMKTHVKSGPQFIRNNHGYVNEKSCEVNLHNQRIDTEREQEDNNINSFNSKYILEDIYNVMQQAMLTNHDLIHSGQINNMTMTQMLHFENLPNKIEEKKYNLVLKEKAKAQSLANSCQVHKDIKIKKEEKDSFFLTHATFSVQAASLSNKVNVEETKYVNQKYVADRNECESILQESEFANSKNFHPKNESTLYVEHQFETDLSEGNNECFRDSTAECLSTEALTTAKDFEMKSKFDLVLEELHMFHEISKENEILSTVEMNNRQKKYFEGNNAEEVKMETEKALKMIAVNEVCASSLLDDTTAGPNMRKSYQSLFKWKAVLNNGEQGVPNECCCPKTPEEELLYSASEEDCEKPLPKRPFFPPDECKEEKFNYLLRQGSHFSHGISRVQPLKTCSRPIRIGLSRKARLEQLHPYLK</sequence>
<dbReference type="Proteomes" id="UP000189704">
    <property type="component" value="Unplaced"/>
</dbReference>
<protein>
    <submittedName>
        <fullName evidence="4">RAD51-associated protein 2</fullName>
    </submittedName>
</protein>
<dbReference type="STRING" id="1868482.ENSTSYP00000003334"/>
<dbReference type="GO" id="GO:0032991">
    <property type="term" value="C:protein-containing complex"/>
    <property type="evidence" value="ECO:0007669"/>
    <property type="project" value="TreeGrafter"/>
</dbReference>
<dbReference type="CTD" id="729475"/>
<gene>
    <name evidence="4" type="primary">RAD51AP2</name>
</gene>
<dbReference type="AlphaFoldDB" id="A0A1U7T6J3"/>
<dbReference type="InterPro" id="IPR031419">
    <property type="entry name" value="RAD51_interact"/>
</dbReference>
<dbReference type="GeneID" id="103259822"/>
<feature type="compositionally biased region" description="Basic and acidic residues" evidence="1">
    <location>
        <begin position="126"/>
        <end position="136"/>
    </location>
</feature>
<dbReference type="PANTHER" id="PTHR39229:SF1">
    <property type="entry name" value="RAD51-ASSOCIATED PROTEIN 2"/>
    <property type="match status" value="1"/>
</dbReference>
<proteinExistence type="predicted"/>
<evidence type="ECO:0000313" key="3">
    <source>
        <dbReference type="Proteomes" id="UP000189704"/>
    </source>
</evidence>
<dbReference type="PANTHER" id="PTHR39229">
    <property type="entry name" value="MCG1037962"/>
    <property type="match status" value="1"/>
</dbReference>
<accession>A0A1U7T6J3</accession>
<organism evidence="3 4">
    <name type="scientific">Carlito syrichta</name>
    <name type="common">Philippine tarsier</name>
    <name type="synonym">Tarsius syrichta</name>
    <dbReference type="NCBI Taxonomy" id="1868482"/>
    <lineage>
        <taxon>Eukaryota</taxon>
        <taxon>Metazoa</taxon>
        <taxon>Chordata</taxon>
        <taxon>Craniata</taxon>
        <taxon>Vertebrata</taxon>
        <taxon>Euteleostomi</taxon>
        <taxon>Mammalia</taxon>
        <taxon>Eutheria</taxon>
        <taxon>Euarchontoglires</taxon>
        <taxon>Primates</taxon>
        <taxon>Haplorrhini</taxon>
        <taxon>Tarsiiformes</taxon>
        <taxon>Tarsiidae</taxon>
        <taxon>Carlito</taxon>
    </lineage>
</organism>
<dbReference type="KEGG" id="csyr:103259822"/>
<dbReference type="Pfam" id="PF15696">
    <property type="entry name" value="RAD51_interact"/>
    <property type="match status" value="1"/>
</dbReference>
<dbReference type="OrthoDB" id="9934401at2759"/>
<feature type="domain" description="RAD51 interacting motif" evidence="2">
    <location>
        <begin position="1112"/>
        <end position="1149"/>
    </location>
</feature>
<keyword evidence="3" id="KW-1185">Reference proteome</keyword>
<evidence type="ECO:0000259" key="2">
    <source>
        <dbReference type="Pfam" id="PF15696"/>
    </source>
</evidence>
<name>A0A1U7T6J3_CARSF</name>
<feature type="region of interest" description="Disordered" evidence="1">
    <location>
        <begin position="122"/>
        <end position="160"/>
    </location>
</feature>
<reference evidence="4" key="1">
    <citation type="submission" date="2025-08" db="UniProtKB">
        <authorList>
            <consortium name="RefSeq"/>
        </authorList>
    </citation>
    <scope>IDENTIFICATION</scope>
</reference>
<evidence type="ECO:0000256" key="1">
    <source>
        <dbReference type="SAM" id="MobiDB-lite"/>
    </source>
</evidence>
<feature type="compositionally biased region" description="Polar residues" evidence="1">
    <location>
        <begin position="149"/>
        <end position="159"/>
    </location>
</feature>
<evidence type="ECO:0000313" key="4">
    <source>
        <dbReference type="RefSeq" id="XP_008055674.1"/>
    </source>
</evidence>
<dbReference type="InterPro" id="IPR053355">
    <property type="entry name" value="RAD51-associated"/>
</dbReference>
<feature type="region of interest" description="Disordered" evidence="1">
    <location>
        <begin position="1"/>
        <end position="25"/>
    </location>
</feature>
<dbReference type="RefSeq" id="XP_008055674.1">
    <property type="nucleotide sequence ID" value="XM_008057483.1"/>
</dbReference>